<evidence type="ECO:0000256" key="1">
    <source>
        <dbReference type="SAM" id="Phobius"/>
    </source>
</evidence>
<evidence type="ECO:0000313" key="2">
    <source>
        <dbReference type="EMBL" id="TDP96959.1"/>
    </source>
</evidence>
<accession>A0A4R6SAC7</accession>
<protein>
    <submittedName>
        <fullName evidence="2">Prepilin-type N-terminal cleavage/methylation domain-containing protein</fullName>
    </submittedName>
</protein>
<feature type="transmembrane region" description="Helical" evidence="1">
    <location>
        <begin position="15"/>
        <end position="37"/>
    </location>
</feature>
<keyword evidence="1" id="KW-0812">Transmembrane</keyword>
<dbReference type="RefSeq" id="WP_166637117.1">
    <property type="nucleotide sequence ID" value="NZ_SNXX01000006.1"/>
</dbReference>
<keyword evidence="1" id="KW-1133">Transmembrane helix</keyword>
<reference evidence="2 3" key="1">
    <citation type="submission" date="2019-03" db="EMBL/GenBank/DDBJ databases">
        <title>Subsurface microbial communities from deep shales in Ohio and West Virginia, USA.</title>
        <authorList>
            <person name="Wrighton K."/>
        </authorList>
    </citation>
    <scope>NUCLEOTIDE SEQUENCE [LARGE SCALE GENOMIC DNA]</scope>
    <source>
        <strain evidence="2 3">MSL 7</strain>
    </source>
</reference>
<dbReference type="Proteomes" id="UP000295176">
    <property type="component" value="Unassembled WGS sequence"/>
</dbReference>
<dbReference type="EMBL" id="SNXX01000006">
    <property type="protein sequence ID" value="TDP96959.1"/>
    <property type="molecule type" value="Genomic_DNA"/>
</dbReference>
<gene>
    <name evidence="2" type="ORF">C7957_10654</name>
</gene>
<name>A0A4R6SAC7_9FIRM</name>
<comment type="caution">
    <text evidence="2">The sequence shown here is derived from an EMBL/GenBank/DDBJ whole genome shotgun (WGS) entry which is preliminary data.</text>
</comment>
<keyword evidence="1" id="KW-0472">Membrane</keyword>
<dbReference type="PROSITE" id="PS00409">
    <property type="entry name" value="PROKAR_NTER_METHYL"/>
    <property type="match status" value="1"/>
</dbReference>
<proteinExistence type="predicted"/>
<dbReference type="AlphaFoldDB" id="A0A4R6SAC7"/>
<dbReference type="Pfam" id="PF07963">
    <property type="entry name" value="N_methyl"/>
    <property type="match status" value="1"/>
</dbReference>
<evidence type="ECO:0000313" key="3">
    <source>
        <dbReference type="Proteomes" id="UP000295176"/>
    </source>
</evidence>
<dbReference type="NCBIfam" id="TIGR02532">
    <property type="entry name" value="IV_pilin_GFxxxE"/>
    <property type="match status" value="1"/>
</dbReference>
<sequence length="130" mass="14894">MDPIKNEEGFTLLEIVISLVILLILVIAFSGGIINSFRTETRVDQRLETIRVTNSITESLRANKKDFDTIDNNFWGKIENDINDDTNYSIGSNNDFDIEITHSKDGNLYLFQIEWTNRNYSTEVLLAGDE</sequence>
<organism evidence="2 3">
    <name type="scientific">Halanaerobium saccharolyticum</name>
    <dbReference type="NCBI Taxonomy" id="43595"/>
    <lineage>
        <taxon>Bacteria</taxon>
        <taxon>Bacillati</taxon>
        <taxon>Bacillota</taxon>
        <taxon>Clostridia</taxon>
        <taxon>Halanaerobiales</taxon>
        <taxon>Halanaerobiaceae</taxon>
        <taxon>Halanaerobium</taxon>
    </lineage>
</organism>
<dbReference type="InterPro" id="IPR012902">
    <property type="entry name" value="N_methyl_site"/>
</dbReference>